<evidence type="ECO:0000313" key="2">
    <source>
        <dbReference type="Proteomes" id="UP000236333"/>
    </source>
</evidence>
<accession>A0A2J7ZJ85</accession>
<protein>
    <submittedName>
        <fullName evidence="1">Uncharacterized protein</fullName>
    </submittedName>
</protein>
<comment type="caution">
    <text evidence="1">The sequence shown here is derived from an EMBL/GenBank/DDBJ whole genome shotgun (WGS) entry which is preliminary data.</text>
</comment>
<sequence>MGGTPCNRRGFTRRLDSIHWQNFIDMMAAVAVILNSSKLAASVTLTYEVLEPWEEVIMAIQWDKATLVDVARYWVYLSVRADKVCAKVPAGDSGSSKWLVQHAI</sequence>
<dbReference type="EMBL" id="PGGS01001495">
    <property type="protein sequence ID" value="PNH00327.1"/>
    <property type="molecule type" value="Genomic_DNA"/>
</dbReference>
<name>A0A2J7ZJ85_9CHLO</name>
<dbReference type="AlphaFoldDB" id="A0A2J7ZJ85"/>
<organism evidence="1 2">
    <name type="scientific">Tetrabaena socialis</name>
    <dbReference type="NCBI Taxonomy" id="47790"/>
    <lineage>
        <taxon>Eukaryota</taxon>
        <taxon>Viridiplantae</taxon>
        <taxon>Chlorophyta</taxon>
        <taxon>core chlorophytes</taxon>
        <taxon>Chlorophyceae</taxon>
        <taxon>CS clade</taxon>
        <taxon>Chlamydomonadales</taxon>
        <taxon>Tetrabaenaceae</taxon>
        <taxon>Tetrabaena</taxon>
    </lineage>
</organism>
<evidence type="ECO:0000313" key="1">
    <source>
        <dbReference type="EMBL" id="PNH00327.1"/>
    </source>
</evidence>
<keyword evidence="2" id="KW-1185">Reference proteome</keyword>
<reference evidence="1 2" key="1">
    <citation type="journal article" date="2017" name="Mol. Biol. Evol.">
        <title>The 4-celled Tetrabaena socialis nuclear genome reveals the essential components for genetic control of cell number at the origin of multicellularity in the volvocine lineage.</title>
        <authorList>
            <person name="Featherston J."/>
            <person name="Arakaki Y."/>
            <person name="Hanschen E.R."/>
            <person name="Ferris P.J."/>
            <person name="Michod R.E."/>
            <person name="Olson B.J.S.C."/>
            <person name="Nozaki H."/>
            <person name="Durand P.M."/>
        </authorList>
    </citation>
    <scope>NUCLEOTIDE SEQUENCE [LARGE SCALE GENOMIC DNA]</scope>
    <source>
        <strain evidence="1 2">NIES-571</strain>
    </source>
</reference>
<dbReference type="Proteomes" id="UP000236333">
    <property type="component" value="Unassembled WGS sequence"/>
</dbReference>
<proteinExistence type="predicted"/>
<dbReference type="OrthoDB" id="1937290at2759"/>
<gene>
    <name evidence="1" type="ORF">TSOC_013861</name>
</gene>